<dbReference type="OrthoDB" id="429932at2759"/>
<gene>
    <name evidence="4" type="ORF">PgNI_07895</name>
</gene>
<keyword evidence="2" id="KW-1133">Transmembrane helix</keyword>
<reference evidence="4" key="3">
    <citation type="submission" date="2025-08" db="UniProtKB">
        <authorList>
            <consortium name="RefSeq"/>
        </authorList>
    </citation>
    <scope>IDENTIFICATION</scope>
    <source>
        <strain evidence="4">NI907</strain>
    </source>
</reference>
<dbReference type="Pfam" id="PF08058">
    <property type="entry name" value="NPCC"/>
    <property type="match status" value="1"/>
</dbReference>
<dbReference type="GeneID" id="41962808"/>
<feature type="region of interest" description="Disordered" evidence="1">
    <location>
        <begin position="238"/>
        <end position="264"/>
    </location>
</feature>
<dbReference type="GO" id="GO:0005640">
    <property type="term" value="C:nuclear outer membrane"/>
    <property type="evidence" value="ECO:0007669"/>
    <property type="project" value="TreeGrafter"/>
</dbReference>
<feature type="compositionally biased region" description="Polar residues" evidence="1">
    <location>
        <begin position="1"/>
        <end position="25"/>
    </location>
</feature>
<name>A0A6P8B2P3_PYRGI</name>
<dbReference type="AlphaFoldDB" id="A0A6P8B2P3"/>
<dbReference type="Proteomes" id="UP000515153">
    <property type="component" value="Unplaced"/>
</dbReference>
<feature type="region of interest" description="Disordered" evidence="1">
    <location>
        <begin position="134"/>
        <end position="220"/>
    </location>
</feature>
<keyword evidence="2" id="KW-0812">Transmembrane</keyword>
<accession>A0A6P8B2P3</accession>
<sequence>MSSTTISKGFSSLTPVGTPKKQTPSPAVDSPGNWTHPRLAEITKRQKRTTFTDKNARIIAYNVAALVIVHIFNSNATVQKYERSFPESTRSLIWWANLGLQVIPLINIVIALLPVFRKKDDLSDIPLTTTQRKLLGLPPSSAPATPGSVFSTPPRYTRTPSLSGSVGSSKSISGSPLSGSPSAAAANNKRLNGSPFSPVGAGSPLFQKMHGRRSSFGGGGSGGISSAALLSPGASSGSSLFGQSTAAGTATPSPSGKRTSVGLNSKYLYEKGRRSSGAAGWLQ</sequence>
<evidence type="ECO:0008006" key="5">
    <source>
        <dbReference type="Google" id="ProtNLM"/>
    </source>
</evidence>
<dbReference type="GO" id="GO:0006606">
    <property type="term" value="P:protein import into nucleus"/>
    <property type="evidence" value="ECO:0007669"/>
    <property type="project" value="TreeGrafter"/>
</dbReference>
<evidence type="ECO:0000313" key="4">
    <source>
        <dbReference type="RefSeq" id="XP_030981448.1"/>
    </source>
</evidence>
<dbReference type="GO" id="GO:0070762">
    <property type="term" value="C:nuclear pore transmembrane ring"/>
    <property type="evidence" value="ECO:0007669"/>
    <property type="project" value="TreeGrafter"/>
</dbReference>
<proteinExistence type="predicted"/>
<feature type="region of interest" description="Disordered" evidence="1">
    <location>
        <begin position="1"/>
        <end position="35"/>
    </location>
</feature>
<dbReference type="GO" id="GO:0030474">
    <property type="term" value="P:spindle pole body duplication"/>
    <property type="evidence" value="ECO:0007669"/>
    <property type="project" value="TreeGrafter"/>
</dbReference>
<dbReference type="PANTHER" id="PTHR28003">
    <property type="entry name" value="NUCLEOPORIN POM34"/>
    <property type="match status" value="1"/>
</dbReference>
<keyword evidence="2" id="KW-0472">Membrane</keyword>
<evidence type="ECO:0000256" key="2">
    <source>
        <dbReference type="SAM" id="Phobius"/>
    </source>
</evidence>
<dbReference type="KEGG" id="pgri:PgNI_07895"/>
<evidence type="ECO:0000256" key="1">
    <source>
        <dbReference type="SAM" id="MobiDB-lite"/>
    </source>
</evidence>
<reference evidence="4" key="2">
    <citation type="submission" date="2019-10" db="EMBL/GenBank/DDBJ databases">
        <authorList>
            <consortium name="NCBI Genome Project"/>
        </authorList>
    </citation>
    <scope>NUCLEOTIDE SEQUENCE</scope>
    <source>
        <strain evidence="4">NI907</strain>
    </source>
</reference>
<feature type="compositionally biased region" description="Low complexity" evidence="1">
    <location>
        <begin position="160"/>
        <end position="186"/>
    </location>
</feature>
<evidence type="ECO:0000313" key="3">
    <source>
        <dbReference type="Proteomes" id="UP000515153"/>
    </source>
</evidence>
<organism evidence="3 4">
    <name type="scientific">Pyricularia grisea</name>
    <name type="common">Crabgrass-specific blast fungus</name>
    <name type="synonym">Magnaporthe grisea</name>
    <dbReference type="NCBI Taxonomy" id="148305"/>
    <lineage>
        <taxon>Eukaryota</taxon>
        <taxon>Fungi</taxon>
        <taxon>Dikarya</taxon>
        <taxon>Ascomycota</taxon>
        <taxon>Pezizomycotina</taxon>
        <taxon>Sordariomycetes</taxon>
        <taxon>Sordariomycetidae</taxon>
        <taxon>Magnaporthales</taxon>
        <taxon>Pyriculariaceae</taxon>
        <taxon>Pyricularia</taxon>
    </lineage>
</organism>
<reference evidence="4" key="1">
    <citation type="journal article" date="2019" name="Mol. Biol. Evol.">
        <title>Blast fungal genomes show frequent chromosomal changes, gene gains and losses, and effector gene turnover.</title>
        <authorList>
            <person name="Gomez Luciano L.B."/>
            <person name="Jason Tsai I."/>
            <person name="Chuma I."/>
            <person name="Tosa Y."/>
            <person name="Chen Y.H."/>
            <person name="Li J.Y."/>
            <person name="Li M.Y."/>
            <person name="Jade Lu M.Y."/>
            <person name="Nakayashiki H."/>
            <person name="Li W.H."/>
        </authorList>
    </citation>
    <scope>NUCLEOTIDE SEQUENCE</scope>
    <source>
        <strain evidence="4">NI907</strain>
    </source>
</reference>
<feature type="compositionally biased region" description="Polar residues" evidence="1">
    <location>
        <begin position="243"/>
        <end position="263"/>
    </location>
</feature>
<protein>
    <recommendedName>
        <fullName evidence="5">Nuclear pore complex component</fullName>
    </recommendedName>
</protein>
<dbReference type="PANTHER" id="PTHR28003:SF1">
    <property type="entry name" value="NUCLEOPORIN POM34"/>
    <property type="match status" value="1"/>
</dbReference>
<feature type="transmembrane region" description="Helical" evidence="2">
    <location>
        <begin position="55"/>
        <end position="72"/>
    </location>
</feature>
<dbReference type="InterPro" id="IPR012578">
    <property type="entry name" value="Nucl_pore_cmplx"/>
</dbReference>
<dbReference type="RefSeq" id="XP_030981448.1">
    <property type="nucleotide sequence ID" value="XM_031127899.1"/>
</dbReference>
<feature type="transmembrane region" description="Helical" evidence="2">
    <location>
        <begin position="92"/>
        <end position="116"/>
    </location>
</feature>
<keyword evidence="3" id="KW-1185">Reference proteome</keyword>